<dbReference type="FunFam" id="2.20.25.80:FF:000004">
    <property type="entry name" value="WRKY transcription factor 65"/>
    <property type="match status" value="1"/>
</dbReference>
<dbReference type="PANTHER" id="PTHR31282">
    <property type="entry name" value="WRKY TRANSCRIPTION FACTOR 21-RELATED"/>
    <property type="match status" value="1"/>
</dbReference>
<dbReference type="Gene3D" id="2.20.25.80">
    <property type="entry name" value="WRKY domain"/>
    <property type="match status" value="1"/>
</dbReference>
<sequence>MAIELHLGFSKMEDHTAIQEAASQGLKTMEHLIGVLSRQNLHHPGAVDCTDLTDRTVSKFRKVISLLDRTGHARFRRAPLPSSSSSSSKSAPVASPVPPAVQSRSQPLAPTPIQAPTSSQPSPASFLHAQPKQSLTLDFTRPSILGPNSKGVSEIEFAKDSFSVSSNSSFMSSAITGDGSVSNGKLGTSMFIAPASGPASSAGKPPISSVPYKKRCHEHDPSDNISGKHSGSGSGKCHCSKRRKNRVKKVTRVPAISNKIADIPADEFSWRKYGQKPIKGSPFPRGYYKCSTMRGCPARKHVERAPDDPTMLIVTYEGEHRHSQPASQEIVPAGAMNLVFKST</sequence>
<dbReference type="EMBL" id="JBJKBG010000003">
    <property type="protein sequence ID" value="KAL3747931.1"/>
    <property type="molecule type" value="Genomic_DNA"/>
</dbReference>
<dbReference type="InterPro" id="IPR036576">
    <property type="entry name" value="WRKY_dom_sf"/>
</dbReference>
<evidence type="ECO:0000256" key="2">
    <source>
        <dbReference type="ARBA" id="ARBA00023015"/>
    </source>
</evidence>
<feature type="region of interest" description="Disordered" evidence="6">
    <location>
        <begin position="216"/>
        <end position="243"/>
    </location>
</feature>
<dbReference type="SUPFAM" id="SSF118290">
    <property type="entry name" value="WRKY DNA-binding domain"/>
    <property type="match status" value="1"/>
</dbReference>
<reference evidence="8 9" key="1">
    <citation type="submission" date="2024-11" db="EMBL/GenBank/DDBJ databases">
        <title>Chromosome-level genome assembly of Eucalyptus globulus Labill. provides insights into its genome evolution.</title>
        <authorList>
            <person name="Li X."/>
        </authorList>
    </citation>
    <scope>NUCLEOTIDE SEQUENCE [LARGE SCALE GENOMIC DNA]</scope>
    <source>
        <strain evidence="8">CL2024</strain>
        <tissue evidence="8">Fresh tender leaves</tissue>
    </source>
</reference>
<dbReference type="Proteomes" id="UP001634007">
    <property type="component" value="Unassembled WGS sequence"/>
</dbReference>
<keyword evidence="3" id="KW-0238">DNA-binding</keyword>
<dbReference type="Pfam" id="PF10533">
    <property type="entry name" value="Plant_zn_clust"/>
    <property type="match status" value="1"/>
</dbReference>
<dbReference type="InterPro" id="IPR018872">
    <property type="entry name" value="Zn-cluster-dom"/>
</dbReference>
<feature type="compositionally biased region" description="Low complexity" evidence="6">
    <location>
        <begin position="227"/>
        <end position="237"/>
    </location>
</feature>
<dbReference type="GO" id="GO:0005634">
    <property type="term" value="C:nucleus"/>
    <property type="evidence" value="ECO:0007669"/>
    <property type="project" value="UniProtKB-SubCell"/>
</dbReference>
<evidence type="ECO:0000256" key="6">
    <source>
        <dbReference type="SAM" id="MobiDB-lite"/>
    </source>
</evidence>
<feature type="region of interest" description="Disordered" evidence="6">
    <location>
        <begin position="76"/>
        <end position="127"/>
    </location>
</feature>
<dbReference type="InterPro" id="IPR044810">
    <property type="entry name" value="WRKY_plant"/>
</dbReference>
<keyword evidence="5" id="KW-0539">Nucleus</keyword>
<evidence type="ECO:0000313" key="9">
    <source>
        <dbReference type="Proteomes" id="UP001634007"/>
    </source>
</evidence>
<keyword evidence="2" id="KW-0805">Transcription regulation</keyword>
<keyword evidence="4" id="KW-0804">Transcription</keyword>
<feature type="domain" description="WRKY" evidence="7">
    <location>
        <begin position="259"/>
        <end position="325"/>
    </location>
</feature>
<dbReference type="PROSITE" id="PS50811">
    <property type="entry name" value="WRKY"/>
    <property type="match status" value="1"/>
</dbReference>
<comment type="subcellular location">
    <subcellularLocation>
        <location evidence="1">Nucleus</location>
    </subcellularLocation>
</comment>
<dbReference type="InterPro" id="IPR003657">
    <property type="entry name" value="WRKY_dom"/>
</dbReference>
<evidence type="ECO:0000256" key="3">
    <source>
        <dbReference type="ARBA" id="ARBA00023125"/>
    </source>
</evidence>
<dbReference type="GO" id="GO:0003677">
    <property type="term" value="F:DNA binding"/>
    <property type="evidence" value="ECO:0007669"/>
    <property type="project" value="UniProtKB-KW"/>
</dbReference>
<accession>A0ABD3L7W7</accession>
<name>A0ABD3L7W7_EUCGL</name>
<gene>
    <name evidence="8" type="ORF">ACJRO7_016709</name>
</gene>
<dbReference type="Pfam" id="PF03106">
    <property type="entry name" value="WRKY"/>
    <property type="match status" value="1"/>
</dbReference>
<evidence type="ECO:0000256" key="4">
    <source>
        <dbReference type="ARBA" id="ARBA00023163"/>
    </source>
</evidence>
<comment type="caution">
    <text evidence="8">The sequence shown here is derived from an EMBL/GenBank/DDBJ whole genome shotgun (WGS) entry which is preliminary data.</text>
</comment>
<evidence type="ECO:0000256" key="5">
    <source>
        <dbReference type="ARBA" id="ARBA00023242"/>
    </source>
</evidence>
<protein>
    <recommendedName>
        <fullName evidence="7">WRKY domain-containing protein</fullName>
    </recommendedName>
</protein>
<evidence type="ECO:0000313" key="8">
    <source>
        <dbReference type="EMBL" id="KAL3747931.1"/>
    </source>
</evidence>
<evidence type="ECO:0000256" key="1">
    <source>
        <dbReference type="ARBA" id="ARBA00004123"/>
    </source>
</evidence>
<proteinExistence type="predicted"/>
<evidence type="ECO:0000259" key="7">
    <source>
        <dbReference type="PROSITE" id="PS50811"/>
    </source>
</evidence>
<feature type="compositionally biased region" description="Low complexity" evidence="6">
    <location>
        <begin position="78"/>
        <end position="125"/>
    </location>
</feature>
<keyword evidence="9" id="KW-1185">Reference proteome</keyword>
<dbReference type="SMART" id="SM00774">
    <property type="entry name" value="WRKY"/>
    <property type="match status" value="1"/>
</dbReference>
<dbReference type="GO" id="GO:0005516">
    <property type="term" value="F:calmodulin binding"/>
    <property type="evidence" value="ECO:0007669"/>
    <property type="project" value="UniProtKB-ARBA"/>
</dbReference>
<dbReference type="AlphaFoldDB" id="A0ABD3L7W7"/>
<organism evidence="8 9">
    <name type="scientific">Eucalyptus globulus</name>
    <name type="common">Tasmanian blue gum</name>
    <dbReference type="NCBI Taxonomy" id="34317"/>
    <lineage>
        <taxon>Eukaryota</taxon>
        <taxon>Viridiplantae</taxon>
        <taxon>Streptophyta</taxon>
        <taxon>Embryophyta</taxon>
        <taxon>Tracheophyta</taxon>
        <taxon>Spermatophyta</taxon>
        <taxon>Magnoliopsida</taxon>
        <taxon>eudicotyledons</taxon>
        <taxon>Gunneridae</taxon>
        <taxon>Pentapetalae</taxon>
        <taxon>rosids</taxon>
        <taxon>malvids</taxon>
        <taxon>Myrtales</taxon>
        <taxon>Myrtaceae</taxon>
        <taxon>Myrtoideae</taxon>
        <taxon>Eucalypteae</taxon>
        <taxon>Eucalyptus</taxon>
    </lineage>
</organism>